<name>A0A4Q9LBN9_9MICR</name>
<reference evidence="1 2" key="1">
    <citation type="submission" date="2017-12" db="EMBL/GenBank/DDBJ databases">
        <authorList>
            <person name="Pombert J.-F."/>
            <person name="Haag K.L."/>
            <person name="Ebert D."/>
        </authorList>
    </citation>
    <scope>NUCLEOTIDE SEQUENCE [LARGE SCALE GENOMIC DNA]</scope>
    <source>
        <strain evidence="1">BE-OM-2</strain>
    </source>
</reference>
<sequence length="455" mass="54159">MLVCYLSAKRTNDIFFKKYVAFKSETRNVELIKIIDLTDEISLDLYPISNKDFIGPYSFIRNAKKLQSDILGEMIAFTKNIDFDVVKMIENIVIFGFPDIFSFKKVTNLYEKYKPNIFAKIGFYLMRRNIEIGFLYKFYSTLKNIRIQDDQVCNVLFRKKQFLSVEFRISKIEQKDLPRSETPVESKIDFDLREWRNFILFLLISEFSTDFSITDEEFVDRVSLTCRKDNVEQFSKRIDSIITYLGFCFPGITETLQFIQNKKKENEEQNKKDNYKNIYNILTNQTNTYLNTLINDVIIANRFKIERFFQNIDIGIKLIINNIIHSFEFPQRDAIAKILLPIGNLSFITDTRANNMITFVKICLEFICQVYECEGIDLDTRLKIISDFLIKRIQEEISKDNDIFLEFISFINSHRNLISNETFNHLFLELIIDLRVYKNFTKILKWKYTKHFEKP</sequence>
<evidence type="ECO:0000313" key="1">
    <source>
        <dbReference type="EMBL" id="TBU04755.1"/>
    </source>
</evidence>
<dbReference type="AlphaFoldDB" id="A0A4Q9LBN9"/>
<comment type="caution">
    <text evidence="1">The sequence shown here is derived from an EMBL/GenBank/DDBJ whole genome shotgun (WGS) entry which is preliminary data.</text>
</comment>
<keyword evidence="2" id="KW-1185">Reference proteome</keyword>
<dbReference type="VEuPathDB" id="MicrosporidiaDB:CWI39_0502p0020"/>
<accession>A0A4Q9LBN9</accession>
<organism evidence="1 2">
    <name type="scientific">Hamiltosporidium magnivora</name>
    <dbReference type="NCBI Taxonomy" id="148818"/>
    <lineage>
        <taxon>Eukaryota</taxon>
        <taxon>Fungi</taxon>
        <taxon>Fungi incertae sedis</taxon>
        <taxon>Microsporidia</taxon>
        <taxon>Dubosqiidae</taxon>
        <taxon>Hamiltosporidium</taxon>
    </lineage>
</organism>
<protein>
    <submittedName>
        <fullName evidence="1">Uncharacterized protein</fullName>
    </submittedName>
</protein>
<gene>
    <name evidence="1" type="ORF">CWI36_0718p0010</name>
</gene>
<evidence type="ECO:0000313" key="2">
    <source>
        <dbReference type="Proteomes" id="UP000291404"/>
    </source>
</evidence>
<dbReference type="VEuPathDB" id="MicrosporidiaDB:CWI36_0718p0010"/>
<dbReference type="Proteomes" id="UP000291404">
    <property type="component" value="Unassembled WGS sequence"/>
</dbReference>
<dbReference type="EMBL" id="PITI01000718">
    <property type="protein sequence ID" value="TBU04755.1"/>
    <property type="molecule type" value="Genomic_DNA"/>
</dbReference>
<proteinExistence type="predicted"/>